<name>A0A1Y6JX87_9LACO</name>
<accession>A0A1Y6JX87</accession>
<proteinExistence type="predicted"/>
<dbReference type="EMBL" id="LT854705">
    <property type="protein sequence ID" value="SMS14558.1"/>
    <property type="molecule type" value="Genomic_DNA"/>
</dbReference>
<evidence type="ECO:0000313" key="2">
    <source>
        <dbReference type="Proteomes" id="UP000195412"/>
    </source>
</evidence>
<dbReference type="AlphaFoldDB" id="A0A1Y6JX87"/>
<sequence>MLLTSYTSYKKEKMKAFNYDLKNPAKKTTHIKNGGPIVHM</sequence>
<gene>
    <name evidence="1" type="ORF">LZ3411_1508</name>
</gene>
<organism evidence="1 2">
    <name type="scientific">Levilactobacillus zymae</name>
    <dbReference type="NCBI Taxonomy" id="267363"/>
    <lineage>
        <taxon>Bacteria</taxon>
        <taxon>Bacillati</taxon>
        <taxon>Bacillota</taxon>
        <taxon>Bacilli</taxon>
        <taxon>Lactobacillales</taxon>
        <taxon>Lactobacillaceae</taxon>
        <taxon>Levilactobacillus</taxon>
    </lineage>
</organism>
<dbReference type="KEGG" id="lzy:LZ3411_1508"/>
<protein>
    <submittedName>
        <fullName evidence="1">Uncharacterized protein</fullName>
    </submittedName>
</protein>
<dbReference type="Proteomes" id="UP000195412">
    <property type="component" value="Chromosome I"/>
</dbReference>
<reference evidence="2" key="1">
    <citation type="submission" date="2017-05" db="EMBL/GenBank/DDBJ databases">
        <authorList>
            <person name="Papadimitriou K."/>
        </authorList>
    </citation>
    <scope>NUCLEOTIDE SEQUENCE [LARGE SCALE GENOMIC DNA]</scope>
    <source>
        <strain evidence="2">ACA-DC 3411</strain>
    </source>
</reference>
<evidence type="ECO:0000313" key="1">
    <source>
        <dbReference type="EMBL" id="SMS14558.1"/>
    </source>
</evidence>